<protein>
    <submittedName>
        <fullName evidence="1">Uncharacterized protein</fullName>
    </submittedName>
</protein>
<dbReference type="Proteomes" id="UP001162880">
    <property type="component" value="Unassembled WGS sequence"/>
</dbReference>
<organism evidence="1 2">
    <name type="scientific">Novosphingobium album</name>
    <name type="common">ex Hu et al. 2023</name>
    <dbReference type="NCBI Taxonomy" id="2930093"/>
    <lineage>
        <taxon>Bacteria</taxon>
        <taxon>Pseudomonadati</taxon>
        <taxon>Pseudomonadota</taxon>
        <taxon>Alphaproteobacteria</taxon>
        <taxon>Sphingomonadales</taxon>
        <taxon>Sphingomonadaceae</taxon>
        <taxon>Novosphingobium</taxon>
    </lineage>
</organism>
<gene>
    <name evidence="1" type="ORF">MTR64_18680</name>
</gene>
<dbReference type="RefSeq" id="WP_243996024.1">
    <property type="nucleotide sequence ID" value="NZ_JALHLE010000038.1"/>
</dbReference>
<keyword evidence="2" id="KW-1185">Reference proteome</keyword>
<reference evidence="1" key="1">
    <citation type="submission" date="2022-03" db="EMBL/GenBank/DDBJ databases">
        <title>Identification of a novel bacterium isolated from mangrove sediments.</title>
        <authorList>
            <person name="Pan X."/>
        </authorList>
    </citation>
    <scope>NUCLEOTIDE SEQUENCE</scope>
    <source>
        <strain evidence="1">B2580</strain>
    </source>
</reference>
<sequence length="90" mass="10186">MDDEDPNIVVSDLSRIVSEKGITVDVSIFRLEDETEWTLEVINESGTSIVWTDLFDTEEEAFAAFQHVLEDEGIETFLDDNCGLTPHTIH</sequence>
<evidence type="ECO:0000313" key="1">
    <source>
        <dbReference type="EMBL" id="MCJ2180602.1"/>
    </source>
</evidence>
<evidence type="ECO:0000313" key="2">
    <source>
        <dbReference type="Proteomes" id="UP001162880"/>
    </source>
</evidence>
<accession>A0ABT0B6F1</accession>
<name>A0ABT0B6F1_9SPHN</name>
<dbReference type="EMBL" id="JALHLE010000038">
    <property type="protein sequence ID" value="MCJ2180602.1"/>
    <property type="molecule type" value="Genomic_DNA"/>
</dbReference>
<comment type="caution">
    <text evidence="1">The sequence shown here is derived from an EMBL/GenBank/DDBJ whole genome shotgun (WGS) entry which is preliminary data.</text>
</comment>
<proteinExistence type="predicted"/>